<dbReference type="PROSITE" id="PS50088">
    <property type="entry name" value="ANK_REPEAT"/>
    <property type="match status" value="5"/>
</dbReference>
<dbReference type="SMART" id="SM00248">
    <property type="entry name" value="ANK"/>
    <property type="match status" value="4"/>
</dbReference>
<name>A0ABP0IE26_9DINO</name>
<gene>
    <name evidence="4" type="ORF">SCF082_LOCUS6674</name>
</gene>
<dbReference type="InterPro" id="IPR036770">
    <property type="entry name" value="Ankyrin_rpt-contain_sf"/>
</dbReference>
<dbReference type="SUPFAM" id="SSF48403">
    <property type="entry name" value="Ankyrin repeat"/>
    <property type="match status" value="1"/>
</dbReference>
<dbReference type="PANTHER" id="PTHR24198">
    <property type="entry name" value="ANKYRIN REPEAT AND PROTEIN KINASE DOMAIN-CONTAINING PROTEIN"/>
    <property type="match status" value="1"/>
</dbReference>
<organism evidence="4 5">
    <name type="scientific">Durusdinium trenchii</name>
    <dbReference type="NCBI Taxonomy" id="1381693"/>
    <lineage>
        <taxon>Eukaryota</taxon>
        <taxon>Sar</taxon>
        <taxon>Alveolata</taxon>
        <taxon>Dinophyceae</taxon>
        <taxon>Suessiales</taxon>
        <taxon>Symbiodiniaceae</taxon>
        <taxon>Durusdinium</taxon>
    </lineage>
</organism>
<dbReference type="PANTHER" id="PTHR24198:SF165">
    <property type="entry name" value="ANKYRIN REPEAT-CONTAINING PROTEIN-RELATED"/>
    <property type="match status" value="1"/>
</dbReference>
<feature type="repeat" description="ANK" evidence="3">
    <location>
        <begin position="511"/>
        <end position="543"/>
    </location>
</feature>
<reference evidence="4 5" key="1">
    <citation type="submission" date="2024-02" db="EMBL/GenBank/DDBJ databases">
        <authorList>
            <person name="Chen Y."/>
            <person name="Shah S."/>
            <person name="Dougan E. K."/>
            <person name="Thang M."/>
            <person name="Chan C."/>
        </authorList>
    </citation>
    <scope>NUCLEOTIDE SEQUENCE [LARGE SCALE GENOMIC DNA]</scope>
</reference>
<dbReference type="Gene3D" id="1.25.40.20">
    <property type="entry name" value="Ankyrin repeat-containing domain"/>
    <property type="match status" value="1"/>
</dbReference>
<feature type="repeat" description="ANK" evidence="3">
    <location>
        <begin position="544"/>
        <end position="564"/>
    </location>
</feature>
<dbReference type="PRINTS" id="PR01415">
    <property type="entry name" value="ANKYRIN"/>
</dbReference>
<dbReference type="EMBL" id="CAXAMM010003669">
    <property type="protein sequence ID" value="CAK9000844.1"/>
    <property type="molecule type" value="Genomic_DNA"/>
</dbReference>
<keyword evidence="1" id="KW-0677">Repeat</keyword>
<dbReference type="Proteomes" id="UP001642464">
    <property type="component" value="Unassembled WGS sequence"/>
</dbReference>
<protein>
    <submittedName>
        <fullName evidence="4">Ankyrin-3 (ANK-3) (Ankyrin-G)</fullName>
    </submittedName>
</protein>
<feature type="repeat" description="ANK" evidence="3">
    <location>
        <begin position="450"/>
        <end position="477"/>
    </location>
</feature>
<proteinExistence type="predicted"/>
<dbReference type="PROSITE" id="PS50297">
    <property type="entry name" value="ANK_REP_REGION"/>
    <property type="match status" value="5"/>
</dbReference>
<evidence type="ECO:0000313" key="5">
    <source>
        <dbReference type="Proteomes" id="UP001642464"/>
    </source>
</evidence>
<dbReference type="InterPro" id="IPR002110">
    <property type="entry name" value="Ankyrin_rpt"/>
</dbReference>
<sequence>MAFRADLLPKVFAFVPRDLQCLAPLRVTSQDAKESVKVRWREALCWKDMVKDAIDSAPANLHITSALRVASQYAKERVDTRWWTVQVQYLKAFVERHAWLFADDPVSEEENEDMTIEEQQEAFARNILLWVKPLLRNQPWRSTVHAYASDEVTLQAAHFNLRRALANLSERRNDVLHDIRQQARCIEDHHLRHSNAGRHTVHTMVSRDTTVAHLETTEIRSEDAMFGSHAHTEVTRDGNVRAELVTILMQEGMSEQQAHAVLRRIQQRGMMAAMAILDPSEVRSDPSEELLQRPSGALPVVIAGRWKTCLVRMVFLGSLASLRATYHHDQSALHRVEEILVSPETEWLRLSLESYEEGSLPHPRRQQKLDSQRSYPETGWLSWLKKPIAKRIAAATVRPFEKASRLLIKTIKTAGVRGLLAAAEHYTALHLAAKKGDQAVVRKLLQAGALHLAAMMGHQDVVNELLQMGAEKEAATRLHYTALHLAAQNGHKEVVDSLLQVGADKNAVAKDWFTALHLAAMTGHQDVVDKLLKVGADKEAATRLGKTALHLAAQNGHKEVVVLT</sequence>
<evidence type="ECO:0000256" key="1">
    <source>
        <dbReference type="ARBA" id="ARBA00022737"/>
    </source>
</evidence>
<evidence type="ECO:0000256" key="3">
    <source>
        <dbReference type="PROSITE-ProRule" id="PRU00023"/>
    </source>
</evidence>
<keyword evidence="5" id="KW-1185">Reference proteome</keyword>
<dbReference type="Pfam" id="PF13637">
    <property type="entry name" value="Ank_4"/>
    <property type="match status" value="1"/>
</dbReference>
<feature type="repeat" description="ANK" evidence="3">
    <location>
        <begin position="424"/>
        <end position="449"/>
    </location>
</feature>
<accession>A0ABP0IE26</accession>
<comment type="caution">
    <text evidence="4">The sequence shown here is derived from an EMBL/GenBank/DDBJ whole genome shotgun (WGS) entry which is preliminary data.</text>
</comment>
<evidence type="ECO:0000256" key="2">
    <source>
        <dbReference type="ARBA" id="ARBA00023043"/>
    </source>
</evidence>
<keyword evidence="2 3" id="KW-0040">ANK repeat</keyword>
<dbReference type="Pfam" id="PF12796">
    <property type="entry name" value="Ank_2"/>
    <property type="match status" value="1"/>
</dbReference>
<feature type="repeat" description="ANK" evidence="3">
    <location>
        <begin position="478"/>
        <end position="510"/>
    </location>
</feature>
<evidence type="ECO:0000313" key="4">
    <source>
        <dbReference type="EMBL" id="CAK9000844.1"/>
    </source>
</evidence>